<dbReference type="Pfam" id="PF00440">
    <property type="entry name" value="TetR_N"/>
    <property type="match status" value="1"/>
</dbReference>
<feature type="DNA-binding region" description="H-T-H motif" evidence="4">
    <location>
        <begin position="32"/>
        <end position="51"/>
    </location>
</feature>
<reference evidence="6 7" key="1">
    <citation type="submission" date="2020-01" db="EMBL/GenBank/DDBJ databases">
        <title>Novel species isolated from a subtropical stream in China.</title>
        <authorList>
            <person name="Lu H."/>
        </authorList>
    </citation>
    <scope>NUCLEOTIDE SEQUENCE [LARGE SCALE GENOMIC DNA]</scope>
    <source>
        <strain evidence="6 7">FT82W</strain>
    </source>
</reference>
<protein>
    <submittedName>
        <fullName evidence="6">TetR family transcriptional regulator</fullName>
    </submittedName>
</protein>
<dbReference type="SUPFAM" id="SSF48498">
    <property type="entry name" value="Tetracyclin repressor-like, C-terminal domain"/>
    <property type="match status" value="1"/>
</dbReference>
<sequence>MKKSKSATIDTRKRIVSAATRMFLEHGLADTGIASIMAAAGLTQGGFYRHFRSKEHLIVEASNAAHDRLCAVFNEAIHGKPAAEGLDIAVDLYLSQSEQQGCEAVCPLPSLGSELGRADQQVRDAAMAGYQRLVQFFAGLADQAGYAEPARLAEAIVSTMVGAVMLARLAAGPAPAAGVLRNARQTIRLMLRAPGNAKMA</sequence>
<dbReference type="InterPro" id="IPR001647">
    <property type="entry name" value="HTH_TetR"/>
</dbReference>
<dbReference type="Gene3D" id="1.10.10.60">
    <property type="entry name" value="Homeodomain-like"/>
    <property type="match status" value="1"/>
</dbReference>
<dbReference type="AlphaFoldDB" id="A0A845G203"/>
<dbReference type="RefSeq" id="WP_161096222.1">
    <property type="nucleotide sequence ID" value="NZ_WWCW01000016.1"/>
</dbReference>
<dbReference type="InterPro" id="IPR054156">
    <property type="entry name" value="YxaF_TetR_C"/>
</dbReference>
<dbReference type="PANTHER" id="PTHR47506:SF7">
    <property type="entry name" value="TRANSCRIPTIONAL REGULATORY PROTEIN"/>
    <property type="match status" value="1"/>
</dbReference>
<keyword evidence="1" id="KW-0805">Transcription regulation</keyword>
<dbReference type="PROSITE" id="PS50977">
    <property type="entry name" value="HTH_TETR_2"/>
    <property type="match status" value="1"/>
</dbReference>
<evidence type="ECO:0000256" key="3">
    <source>
        <dbReference type="ARBA" id="ARBA00023163"/>
    </source>
</evidence>
<evidence type="ECO:0000313" key="6">
    <source>
        <dbReference type="EMBL" id="MYM87037.1"/>
    </source>
</evidence>
<comment type="caution">
    <text evidence="6">The sequence shown here is derived from an EMBL/GenBank/DDBJ whole genome shotgun (WGS) entry which is preliminary data.</text>
</comment>
<evidence type="ECO:0000313" key="7">
    <source>
        <dbReference type="Proteomes" id="UP000470302"/>
    </source>
</evidence>
<dbReference type="SUPFAM" id="SSF46689">
    <property type="entry name" value="Homeodomain-like"/>
    <property type="match status" value="1"/>
</dbReference>
<evidence type="ECO:0000256" key="1">
    <source>
        <dbReference type="ARBA" id="ARBA00023015"/>
    </source>
</evidence>
<proteinExistence type="predicted"/>
<dbReference type="InterPro" id="IPR036271">
    <property type="entry name" value="Tet_transcr_reg_TetR-rel_C_sf"/>
</dbReference>
<dbReference type="PRINTS" id="PR00455">
    <property type="entry name" value="HTHTETR"/>
</dbReference>
<feature type="domain" description="HTH tetR-type" evidence="5">
    <location>
        <begin position="9"/>
        <end position="69"/>
    </location>
</feature>
<organism evidence="6 7">
    <name type="scientific">Duganella vulcania</name>
    <dbReference type="NCBI Taxonomy" id="2692166"/>
    <lineage>
        <taxon>Bacteria</taxon>
        <taxon>Pseudomonadati</taxon>
        <taxon>Pseudomonadota</taxon>
        <taxon>Betaproteobacteria</taxon>
        <taxon>Burkholderiales</taxon>
        <taxon>Oxalobacteraceae</taxon>
        <taxon>Telluria group</taxon>
        <taxon>Duganella</taxon>
    </lineage>
</organism>
<name>A0A845G203_9BURK</name>
<evidence type="ECO:0000256" key="2">
    <source>
        <dbReference type="ARBA" id="ARBA00023125"/>
    </source>
</evidence>
<dbReference type="PANTHER" id="PTHR47506">
    <property type="entry name" value="TRANSCRIPTIONAL REGULATORY PROTEIN"/>
    <property type="match status" value="1"/>
</dbReference>
<keyword evidence="2 4" id="KW-0238">DNA-binding</keyword>
<dbReference type="EMBL" id="WWCW01000016">
    <property type="protein sequence ID" value="MYM87037.1"/>
    <property type="molecule type" value="Genomic_DNA"/>
</dbReference>
<dbReference type="Gene3D" id="1.10.357.10">
    <property type="entry name" value="Tetracycline Repressor, domain 2"/>
    <property type="match status" value="1"/>
</dbReference>
<dbReference type="Proteomes" id="UP000470302">
    <property type="component" value="Unassembled WGS sequence"/>
</dbReference>
<dbReference type="Pfam" id="PF21993">
    <property type="entry name" value="TetR_C_13_2"/>
    <property type="match status" value="1"/>
</dbReference>
<keyword evidence="3" id="KW-0804">Transcription</keyword>
<dbReference type="InterPro" id="IPR009057">
    <property type="entry name" value="Homeodomain-like_sf"/>
</dbReference>
<evidence type="ECO:0000259" key="5">
    <source>
        <dbReference type="PROSITE" id="PS50977"/>
    </source>
</evidence>
<gene>
    <name evidence="6" type="ORF">GTP91_07560</name>
</gene>
<evidence type="ECO:0000256" key="4">
    <source>
        <dbReference type="PROSITE-ProRule" id="PRU00335"/>
    </source>
</evidence>
<accession>A0A845G203</accession>
<dbReference type="GO" id="GO:0003677">
    <property type="term" value="F:DNA binding"/>
    <property type="evidence" value="ECO:0007669"/>
    <property type="project" value="UniProtKB-UniRule"/>
</dbReference>